<dbReference type="EMBL" id="CM047737">
    <property type="protein sequence ID" value="KAJ0048066.1"/>
    <property type="molecule type" value="Genomic_DNA"/>
</dbReference>
<protein>
    <submittedName>
        <fullName evidence="1">Uncharacterized protein</fullName>
    </submittedName>
</protein>
<evidence type="ECO:0000313" key="2">
    <source>
        <dbReference type="Proteomes" id="UP001163603"/>
    </source>
</evidence>
<proteinExistence type="predicted"/>
<name>A0ACC0ZA81_9ROSI</name>
<accession>A0ACC0ZA81</accession>
<dbReference type="Proteomes" id="UP001163603">
    <property type="component" value="Chromosome 2"/>
</dbReference>
<evidence type="ECO:0000313" key="1">
    <source>
        <dbReference type="EMBL" id="KAJ0048066.1"/>
    </source>
</evidence>
<organism evidence="1 2">
    <name type="scientific">Pistacia integerrima</name>
    <dbReference type="NCBI Taxonomy" id="434235"/>
    <lineage>
        <taxon>Eukaryota</taxon>
        <taxon>Viridiplantae</taxon>
        <taxon>Streptophyta</taxon>
        <taxon>Embryophyta</taxon>
        <taxon>Tracheophyta</taxon>
        <taxon>Spermatophyta</taxon>
        <taxon>Magnoliopsida</taxon>
        <taxon>eudicotyledons</taxon>
        <taxon>Gunneridae</taxon>
        <taxon>Pentapetalae</taxon>
        <taxon>rosids</taxon>
        <taxon>malvids</taxon>
        <taxon>Sapindales</taxon>
        <taxon>Anacardiaceae</taxon>
        <taxon>Pistacia</taxon>
    </lineage>
</organism>
<sequence length="80" mass="9445">MYQTLLKNLTSLFDDFPKTTEWLLKSPQVIIQYIVKIYTMFLAAFINPIVTGYINMWNFVIRLLGFALNILINILKIFLK</sequence>
<comment type="caution">
    <text evidence="1">The sequence shown here is derived from an EMBL/GenBank/DDBJ whole genome shotgun (WGS) entry which is preliminary data.</text>
</comment>
<gene>
    <name evidence="1" type="ORF">Pint_15113</name>
</gene>
<reference evidence="2" key="1">
    <citation type="journal article" date="2023" name="G3 (Bethesda)">
        <title>Genome assembly and association tests identify interacting loci associated with vigor, precocity, and sex in interspecific pistachio rootstocks.</title>
        <authorList>
            <person name="Palmer W."/>
            <person name="Jacygrad E."/>
            <person name="Sagayaradj S."/>
            <person name="Cavanaugh K."/>
            <person name="Han R."/>
            <person name="Bertier L."/>
            <person name="Beede B."/>
            <person name="Kafkas S."/>
            <person name="Golino D."/>
            <person name="Preece J."/>
            <person name="Michelmore R."/>
        </authorList>
    </citation>
    <scope>NUCLEOTIDE SEQUENCE [LARGE SCALE GENOMIC DNA]</scope>
</reference>
<keyword evidence="2" id="KW-1185">Reference proteome</keyword>